<evidence type="ECO:0000313" key="4">
    <source>
        <dbReference type="Proteomes" id="UP000332933"/>
    </source>
</evidence>
<dbReference type="InterPro" id="IPR003607">
    <property type="entry name" value="HD/PDEase_dom"/>
</dbReference>
<evidence type="ECO:0000313" key="3">
    <source>
        <dbReference type="EMBL" id="VFT99335.1"/>
    </source>
</evidence>
<reference evidence="3 4" key="1">
    <citation type="submission" date="2019-03" db="EMBL/GenBank/DDBJ databases">
        <authorList>
            <person name="Gaulin E."/>
            <person name="Dumas B."/>
        </authorList>
    </citation>
    <scope>NUCLEOTIDE SEQUENCE [LARGE SCALE GENOMIC DNA]</scope>
    <source>
        <strain evidence="3">CBS 568.67</strain>
    </source>
</reference>
<dbReference type="FunFam" id="1.10.3210.10:FF:000030">
    <property type="entry name" value="Deoxynucleoside triphosphate triphosphohydrolase SAMHD1 homolog"/>
    <property type="match status" value="1"/>
</dbReference>
<dbReference type="CDD" id="cd00077">
    <property type="entry name" value="HDc"/>
    <property type="match status" value="1"/>
</dbReference>
<dbReference type="EMBL" id="VJMH01007140">
    <property type="protein sequence ID" value="KAF0685415.1"/>
    <property type="molecule type" value="Genomic_DNA"/>
</dbReference>
<gene>
    <name evidence="3" type="primary">Aste57867_22681</name>
    <name evidence="2" type="ORF">As57867_022611</name>
    <name evidence="3" type="ORF">ASTE57867_22681</name>
</gene>
<dbReference type="SUPFAM" id="SSF109604">
    <property type="entry name" value="HD-domain/PDEase-like"/>
    <property type="match status" value="1"/>
</dbReference>
<dbReference type="SMART" id="SM00471">
    <property type="entry name" value="HDc"/>
    <property type="match status" value="1"/>
</dbReference>
<dbReference type="Gene3D" id="3.30.70.2760">
    <property type="match status" value="1"/>
</dbReference>
<dbReference type="GO" id="GO:0008832">
    <property type="term" value="F:dGTPase activity"/>
    <property type="evidence" value="ECO:0007669"/>
    <property type="project" value="TreeGrafter"/>
</dbReference>
<dbReference type="InterPro" id="IPR006674">
    <property type="entry name" value="HD_domain"/>
</dbReference>
<evidence type="ECO:0000313" key="2">
    <source>
        <dbReference type="EMBL" id="KAF0685415.1"/>
    </source>
</evidence>
<dbReference type="GO" id="GO:0005634">
    <property type="term" value="C:nucleus"/>
    <property type="evidence" value="ECO:0007669"/>
    <property type="project" value="TreeGrafter"/>
</dbReference>
<dbReference type="OrthoDB" id="9991235at2759"/>
<dbReference type="Gene3D" id="1.10.3210.10">
    <property type="entry name" value="Hypothetical protein af1432"/>
    <property type="match status" value="1"/>
</dbReference>
<organism evidence="3 4">
    <name type="scientific">Aphanomyces stellatus</name>
    <dbReference type="NCBI Taxonomy" id="120398"/>
    <lineage>
        <taxon>Eukaryota</taxon>
        <taxon>Sar</taxon>
        <taxon>Stramenopiles</taxon>
        <taxon>Oomycota</taxon>
        <taxon>Saprolegniomycetes</taxon>
        <taxon>Saprolegniales</taxon>
        <taxon>Verrucalvaceae</taxon>
        <taxon>Aphanomyces</taxon>
    </lineage>
</organism>
<dbReference type="AlphaFoldDB" id="A0A485LLH4"/>
<dbReference type="PANTHER" id="PTHR11373:SF4">
    <property type="entry name" value="DEOXYNUCLEOSIDE TRIPHOSPHATE TRIPHOSPHOHYDROLASE SAMHD1"/>
    <property type="match status" value="1"/>
</dbReference>
<evidence type="ECO:0000259" key="1">
    <source>
        <dbReference type="SMART" id="SM00471"/>
    </source>
</evidence>
<sequence length="494" mass="56463">MPKVFNDQVHGYISMSNLCVSIIDTPQFQRLRDLKQLGTLYYVFPGASHNRFEHSLGVAHLAGATVERFQAAQPELEISTKDVELLSVAGLVHDLGHGPFSHVYDGAFMPVARPNSTYSHEDMSLRMLEYLVDDNNIDMEKEDVSFVQQIIQGAKKTHKARVDSRGFLYEIVANGRNCIDVDKFDYLARDMQNLFGGKKGFDYSRLWHYNRVIDNEICYHTSVTGDIYEMFQQRYYMHKQIYNHRKGKAVEYMICDAMLLADKELGISAASDSPELFQYMSDHIVKTIECSTSPGLASARDIIRRIRRRQLYEFVDEFLVPSDLANHIPKVQAQDIVCASNASGVTLNVDDVIVYDGRLNYNLKDKNPVDMVSFYSTSNLNEKFHTPKDEVSLLFPDKFEERILRVFSRNSDARVKQAISEAFRSYLKQFTRRLPFSPASKVAIKLPRPEMTSVPSKTVRCTSRSVTLSFIYCDLRLVALKLDDTGVSKKPKTE</sequence>
<dbReference type="Proteomes" id="UP000332933">
    <property type="component" value="Unassembled WGS sequence"/>
</dbReference>
<dbReference type="EMBL" id="CAADRA010007166">
    <property type="protein sequence ID" value="VFT99335.1"/>
    <property type="molecule type" value="Genomic_DNA"/>
</dbReference>
<name>A0A485LLH4_9STRA</name>
<dbReference type="PANTHER" id="PTHR11373">
    <property type="entry name" value="DEOXYNUCLEOSIDE TRIPHOSPHATE TRIPHOSPHOHYDROLASE"/>
    <property type="match status" value="1"/>
</dbReference>
<accession>A0A485LLH4</accession>
<dbReference type="GO" id="GO:0006203">
    <property type="term" value="P:dGTP catabolic process"/>
    <property type="evidence" value="ECO:0007669"/>
    <property type="project" value="TreeGrafter"/>
</dbReference>
<reference evidence="2" key="2">
    <citation type="submission" date="2019-06" db="EMBL/GenBank/DDBJ databases">
        <title>Genomics analysis of Aphanomyces spp. identifies a new class of oomycete effector associated with host adaptation.</title>
        <authorList>
            <person name="Gaulin E."/>
        </authorList>
    </citation>
    <scope>NUCLEOTIDE SEQUENCE</scope>
    <source>
        <strain evidence="2">CBS 578.67</strain>
    </source>
</reference>
<keyword evidence="4" id="KW-1185">Reference proteome</keyword>
<protein>
    <submittedName>
        <fullName evidence="3">Aste57867_22681 protein</fullName>
    </submittedName>
</protein>
<feature type="domain" description="HD/PDEase" evidence="1">
    <location>
        <begin position="47"/>
        <end position="196"/>
    </location>
</feature>
<dbReference type="InterPro" id="IPR050135">
    <property type="entry name" value="dGTPase-like"/>
</dbReference>
<proteinExistence type="predicted"/>
<dbReference type="Pfam" id="PF01966">
    <property type="entry name" value="HD"/>
    <property type="match status" value="1"/>
</dbReference>